<dbReference type="EMBL" id="AP024085">
    <property type="protein sequence ID" value="BCL59224.1"/>
    <property type="molecule type" value="Genomic_DNA"/>
</dbReference>
<proteinExistence type="predicted"/>
<reference evidence="3" key="1">
    <citation type="submission" date="2020-09" db="EMBL/GenBank/DDBJ databases">
        <title>Complete genome sequencing of Faecalibacillus intestinalis strain 14EGH31.</title>
        <authorList>
            <person name="Sakamoto M."/>
            <person name="Murakami T."/>
            <person name="Mori H."/>
        </authorList>
    </citation>
    <scope>NUCLEOTIDE SEQUENCE [LARGE SCALE GENOMIC DNA]</scope>
    <source>
        <strain evidence="3">14EGH31</strain>
    </source>
</reference>
<dbReference type="GeneID" id="70581364"/>
<sequence>MNKRKTPADIKNAEIQIKNLRKEIDYDTRDYSIDFLVQQFRDDEFYIPDEYQRKYIWKEDDKTRFIESIILGLPIPFMFFSDTDDGRCEIIDGAQRTQTLVEFLDNDLILNNLKKLTSLEGFKYNDLPEYFRRKLNKTTMRIIVLSDETTLEIRQEIFNRINTTGVRANPSEIRRGSYTGRFMDFLKECANNDKFKTICPVSENSKKRYDDLELVLRFFAFLNNYQNFKHRVDEFLDDYVETVKDNFDEEKFKLEFERMVDFVDKYFENGFRKTKTSKSTPRVRFEAIAVGVGLALRENPNLIPDSMDWIKGEEFKKHTTTHASNSPARVKGRVEYVKEMLLNKR</sequence>
<dbReference type="RefSeq" id="WP_117844674.1">
    <property type="nucleotide sequence ID" value="NZ_AP024085.1"/>
</dbReference>
<protein>
    <recommendedName>
        <fullName evidence="1">GmrSD restriction endonucleases N-terminal domain-containing protein</fullName>
    </recommendedName>
</protein>
<accession>A0A7I8E6E6</accession>
<gene>
    <name evidence="2" type="ORF">Fi14EGH31_29360</name>
</gene>
<name>A0A7I8E6E6_9FIRM</name>
<dbReference type="Proteomes" id="UP000593842">
    <property type="component" value="Chromosome"/>
</dbReference>
<dbReference type="InterPro" id="IPR004919">
    <property type="entry name" value="GmrSD_N"/>
</dbReference>
<dbReference type="AlphaFoldDB" id="A0A7I8E6E6"/>
<evidence type="ECO:0000313" key="3">
    <source>
        <dbReference type="Proteomes" id="UP000593842"/>
    </source>
</evidence>
<organism evidence="2 3">
    <name type="scientific">Faecalibacillus intestinalis</name>
    <dbReference type="NCBI Taxonomy" id="1982626"/>
    <lineage>
        <taxon>Bacteria</taxon>
        <taxon>Bacillati</taxon>
        <taxon>Bacillota</taxon>
        <taxon>Erysipelotrichia</taxon>
        <taxon>Erysipelotrichales</taxon>
        <taxon>Coprobacillaceae</taxon>
        <taxon>Faecalibacillus</taxon>
    </lineage>
</organism>
<dbReference type="PANTHER" id="PTHR39639:SF1">
    <property type="entry name" value="DUF262 DOMAIN-CONTAINING PROTEIN"/>
    <property type="match status" value="1"/>
</dbReference>
<dbReference type="KEGG" id="fit:Fi14EGH31_29360"/>
<feature type="domain" description="GmrSD restriction endonucleases N-terminal" evidence="1">
    <location>
        <begin position="40"/>
        <end position="178"/>
    </location>
</feature>
<dbReference type="PANTHER" id="PTHR39639">
    <property type="entry name" value="CHROMOSOME 16, WHOLE GENOME SHOTGUN SEQUENCE"/>
    <property type="match status" value="1"/>
</dbReference>
<dbReference type="REBASE" id="487123">
    <property type="entry name" value="FinGH31ORF29370P"/>
</dbReference>
<dbReference type="Pfam" id="PF03235">
    <property type="entry name" value="GmrSD_N"/>
    <property type="match status" value="1"/>
</dbReference>
<evidence type="ECO:0000259" key="1">
    <source>
        <dbReference type="Pfam" id="PF03235"/>
    </source>
</evidence>
<evidence type="ECO:0000313" key="2">
    <source>
        <dbReference type="EMBL" id="BCL59224.1"/>
    </source>
</evidence>